<reference evidence="2 3" key="1">
    <citation type="submission" date="2020-08" db="EMBL/GenBank/DDBJ databases">
        <title>Cohnella phylogeny.</title>
        <authorList>
            <person name="Dunlap C."/>
        </authorList>
    </citation>
    <scope>NUCLEOTIDE SEQUENCE [LARGE SCALE GENOMIC DNA]</scope>
    <source>
        <strain evidence="2 3">DSM 103658</strain>
    </source>
</reference>
<dbReference type="Proteomes" id="UP000574133">
    <property type="component" value="Unassembled WGS sequence"/>
</dbReference>
<dbReference type="Gene3D" id="3.20.20.80">
    <property type="entry name" value="Glycosidases"/>
    <property type="match status" value="2"/>
</dbReference>
<comment type="caution">
    <text evidence="2">The sequence shown here is derived from an EMBL/GenBank/DDBJ whole genome shotgun (WGS) entry which is preliminary data.</text>
</comment>
<evidence type="ECO:0000256" key="1">
    <source>
        <dbReference type="SAM" id="MobiDB-lite"/>
    </source>
</evidence>
<keyword evidence="3" id="KW-1185">Reference proteome</keyword>
<evidence type="ECO:0008006" key="4">
    <source>
        <dbReference type="Google" id="ProtNLM"/>
    </source>
</evidence>
<dbReference type="InterPro" id="IPR017853">
    <property type="entry name" value="GH"/>
</dbReference>
<dbReference type="SUPFAM" id="SSF51445">
    <property type="entry name" value="(Trans)glycosidases"/>
    <property type="match status" value="1"/>
</dbReference>
<dbReference type="AlphaFoldDB" id="A0A841T9U3"/>
<evidence type="ECO:0000313" key="3">
    <source>
        <dbReference type="Proteomes" id="UP000574133"/>
    </source>
</evidence>
<protein>
    <recommendedName>
        <fullName evidence="4">Family 2 glycosyl transferase</fullName>
    </recommendedName>
</protein>
<proteinExistence type="predicted"/>
<evidence type="ECO:0000313" key="2">
    <source>
        <dbReference type="EMBL" id="MBB6675807.1"/>
    </source>
</evidence>
<name>A0A841T9U3_9BACL</name>
<sequence>MLLLGAVLAGALYLREHDVFADRSIETERQADGTRLKFKTAGENLAIFQEGKWQPFFAQGVNLGATVPGHYPGELPIERADYMRWFEQIREMGANVIRVYTRHQPVFYDALVNYNRKHADDPLYFIQGIWSPEEQLIEKQDAYDPEIEATFRQEIENDVRAVYGDLEMPAAPGQASGDYKANAGPYLLGWSIGTEWDPVMVANTNKRHPDKASYVGPFFATTAKASPFEAWLAEMTDFAAKTEQPYGWRHPMSFTNWVTTDVLSHPKEPLFTEDMVSVDATHLKPVQWNAGYFASYHVYPYYPDFFRLDDPGGRTDPYASYLNKLKAYHQDMPIMVTEYGVPSSVGVSHVAPLGRSQGGRNETEQGKVDAELTQIIHDAGYAGAVLFMWQDEWFKKTWNTMPMELPEDRRAYWLNVLTNEKQFGLLGMYGGLEDKLVIDGEDGDWRKLKEPQKAELFSDVPGIESIEAAHDEAYVYLSIRLDHPFDPAKEKLELGADTLPGGNRHGDELPGKTLDEGLETLITIGEDEETGVKIAANYDMEKRLYGYVYGMIDMTAKELKDDSGLFNDWHLPVSLKMEPPDTKTAHPYEHADVGKLRRGTDNPASAAYDSFAMWQYKDGFVEVRIPWMLLGLADPSSLQAVSYEMPEEAFSTERIEGIRFVPWIVDEETNRVIGLEAGAGSEDTTSPEPAEPTGLVESAESPGVGPTESSEAYPVTQIPKYTWEGWDAVHYMERLKPSYNAMKEVYEAIGQRPKTGG</sequence>
<feature type="region of interest" description="Disordered" evidence="1">
    <location>
        <begin position="677"/>
        <end position="713"/>
    </location>
</feature>
<organism evidence="2 3">
    <name type="scientific">Cohnella lubricantis</name>
    <dbReference type="NCBI Taxonomy" id="2163172"/>
    <lineage>
        <taxon>Bacteria</taxon>
        <taxon>Bacillati</taxon>
        <taxon>Bacillota</taxon>
        <taxon>Bacilli</taxon>
        <taxon>Bacillales</taxon>
        <taxon>Paenibacillaceae</taxon>
        <taxon>Cohnella</taxon>
    </lineage>
</organism>
<accession>A0A841T9U3</accession>
<gene>
    <name evidence="2" type="ORF">H4Q31_00505</name>
</gene>
<dbReference type="EMBL" id="JACJVN010000003">
    <property type="protein sequence ID" value="MBB6675807.1"/>
    <property type="molecule type" value="Genomic_DNA"/>
</dbReference>